<gene>
    <name evidence="2" type="ORF">EZS27_028979</name>
</gene>
<comment type="caution">
    <text evidence="2">The sequence shown here is derived from an EMBL/GenBank/DDBJ whole genome shotgun (WGS) entry which is preliminary data.</text>
</comment>
<protein>
    <submittedName>
        <fullName evidence="2">Uncharacterized protein</fullName>
    </submittedName>
</protein>
<evidence type="ECO:0000256" key="1">
    <source>
        <dbReference type="SAM" id="Phobius"/>
    </source>
</evidence>
<keyword evidence="1" id="KW-0812">Transmembrane</keyword>
<keyword evidence="1" id="KW-1133">Transmembrane helix</keyword>
<feature type="transmembrane region" description="Helical" evidence="1">
    <location>
        <begin position="36"/>
        <end position="54"/>
    </location>
</feature>
<name>A0A5J4QKE1_9ZZZZ</name>
<dbReference type="AlphaFoldDB" id="A0A5J4QKE1"/>
<feature type="transmembrane region" description="Helical" evidence="1">
    <location>
        <begin position="74"/>
        <end position="95"/>
    </location>
</feature>
<proteinExistence type="predicted"/>
<keyword evidence="1" id="KW-0472">Membrane</keyword>
<dbReference type="EMBL" id="SNRY01003334">
    <property type="protein sequence ID" value="KAA6321361.1"/>
    <property type="molecule type" value="Genomic_DNA"/>
</dbReference>
<accession>A0A5J4QKE1</accession>
<sequence>MYYRELFKIILLLISSPVRAWEEIYIEKDRQKAFSTFVYPMIALCALSVFINSLRKTEWNGAMSFQGAMAECGVVGISLFAGYFLAAFIINRIGIKKI</sequence>
<reference evidence="2" key="1">
    <citation type="submission" date="2019-03" db="EMBL/GenBank/DDBJ databases">
        <title>Single cell metagenomics reveals metabolic interactions within the superorganism composed of flagellate Streblomastix strix and complex community of Bacteroidetes bacteria on its surface.</title>
        <authorList>
            <person name="Treitli S.C."/>
            <person name="Kolisko M."/>
            <person name="Husnik F."/>
            <person name="Keeling P."/>
            <person name="Hampl V."/>
        </authorList>
    </citation>
    <scope>NUCLEOTIDE SEQUENCE</scope>
    <source>
        <strain evidence="2">STM</strain>
    </source>
</reference>
<evidence type="ECO:0000313" key="2">
    <source>
        <dbReference type="EMBL" id="KAA6321361.1"/>
    </source>
</evidence>
<organism evidence="2">
    <name type="scientific">termite gut metagenome</name>
    <dbReference type="NCBI Taxonomy" id="433724"/>
    <lineage>
        <taxon>unclassified sequences</taxon>
        <taxon>metagenomes</taxon>
        <taxon>organismal metagenomes</taxon>
    </lineage>
</organism>